<dbReference type="InterPro" id="IPR003661">
    <property type="entry name" value="HisK_dim/P_dom"/>
</dbReference>
<reference evidence="14 15" key="1">
    <citation type="submission" date="2020-03" db="EMBL/GenBank/DDBJ databases">
        <title>Sequencing the genomes of 1000 actinobacteria strains.</title>
        <authorList>
            <person name="Klenk H.-P."/>
        </authorList>
    </citation>
    <scope>NUCLEOTIDE SEQUENCE [LARGE SCALE GENOMIC DNA]</scope>
    <source>
        <strain evidence="14 15">DSM 44556</strain>
    </source>
</reference>
<evidence type="ECO:0000256" key="9">
    <source>
        <dbReference type="ARBA" id="ARBA00023012"/>
    </source>
</evidence>
<protein>
    <recommendedName>
        <fullName evidence="3">histidine kinase</fullName>
        <ecNumber evidence="3">2.7.13.3</ecNumber>
    </recommendedName>
</protein>
<dbReference type="EMBL" id="JAANOW010000003">
    <property type="protein sequence ID" value="NIH98292.1"/>
    <property type="molecule type" value="Genomic_DNA"/>
</dbReference>
<evidence type="ECO:0000259" key="13">
    <source>
        <dbReference type="PROSITE" id="PS50885"/>
    </source>
</evidence>
<dbReference type="Gene3D" id="3.30.565.10">
    <property type="entry name" value="Histidine kinase-like ATPase, C-terminal domain"/>
    <property type="match status" value="1"/>
</dbReference>
<evidence type="ECO:0000256" key="10">
    <source>
        <dbReference type="ARBA" id="ARBA00023136"/>
    </source>
</evidence>
<accession>A0A7X5ZFN4</accession>
<dbReference type="InterPro" id="IPR003660">
    <property type="entry name" value="HAMP_dom"/>
</dbReference>
<evidence type="ECO:0000259" key="12">
    <source>
        <dbReference type="PROSITE" id="PS50109"/>
    </source>
</evidence>
<keyword evidence="10 11" id="KW-0472">Membrane</keyword>
<dbReference type="EC" id="2.7.13.3" evidence="3"/>
<dbReference type="SUPFAM" id="SSF47384">
    <property type="entry name" value="Homodimeric domain of signal transducing histidine kinase"/>
    <property type="match status" value="1"/>
</dbReference>
<evidence type="ECO:0000313" key="14">
    <source>
        <dbReference type="EMBL" id="NIH98292.1"/>
    </source>
</evidence>
<evidence type="ECO:0000256" key="2">
    <source>
        <dbReference type="ARBA" id="ARBA00004236"/>
    </source>
</evidence>
<proteinExistence type="predicted"/>
<keyword evidence="5" id="KW-0808">Transferase</keyword>
<dbReference type="SMART" id="SM00388">
    <property type="entry name" value="HisKA"/>
    <property type="match status" value="1"/>
</dbReference>
<dbReference type="Gene3D" id="1.10.287.130">
    <property type="match status" value="1"/>
</dbReference>
<evidence type="ECO:0000256" key="1">
    <source>
        <dbReference type="ARBA" id="ARBA00000085"/>
    </source>
</evidence>
<dbReference type="Proteomes" id="UP000547444">
    <property type="component" value="Unassembled WGS sequence"/>
</dbReference>
<dbReference type="Pfam" id="PF02518">
    <property type="entry name" value="HATPase_c"/>
    <property type="match status" value="1"/>
</dbReference>
<comment type="catalytic activity">
    <reaction evidence="1">
        <text>ATP + protein L-histidine = ADP + protein N-phospho-L-histidine.</text>
        <dbReference type="EC" id="2.7.13.3"/>
    </reaction>
</comment>
<evidence type="ECO:0000256" key="4">
    <source>
        <dbReference type="ARBA" id="ARBA00022553"/>
    </source>
</evidence>
<dbReference type="RefSeq" id="WP_167163551.1">
    <property type="nucleotide sequence ID" value="NZ_JAANOW010000003.1"/>
</dbReference>
<evidence type="ECO:0000256" key="11">
    <source>
        <dbReference type="SAM" id="Phobius"/>
    </source>
</evidence>
<dbReference type="GO" id="GO:0000155">
    <property type="term" value="F:phosphorelay sensor kinase activity"/>
    <property type="evidence" value="ECO:0007669"/>
    <property type="project" value="InterPro"/>
</dbReference>
<dbReference type="FunFam" id="3.30.565.10:FF:000006">
    <property type="entry name" value="Sensor histidine kinase WalK"/>
    <property type="match status" value="1"/>
</dbReference>
<dbReference type="CDD" id="cd00082">
    <property type="entry name" value="HisKA"/>
    <property type="match status" value="1"/>
</dbReference>
<dbReference type="Gene3D" id="6.10.340.10">
    <property type="match status" value="1"/>
</dbReference>
<dbReference type="PRINTS" id="PR00344">
    <property type="entry name" value="BCTRLSENSOR"/>
</dbReference>
<name>A0A7X5ZFN4_9MYCO</name>
<dbReference type="GO" id="GO:0005886">
    <property type="term" value="C:plasma membrane"/>
    <property type="evidence" value="ECO:0007669"/>
    <property type="project" value="UniProtKB-SubCell"/>
</dbReference>
<feature type="transmembrane region" description="Helical" evidence="11">
    <location>
        <begin position="20"/>
        <end position="42"/>
    </location>
</feature>
<dbReference type="InterPro" id="IPR036890">
    <property type="entry name" value="HATPase_C_sf"/>
</dbReference>
<sequence length="468" mass="49218">MRFAALCHPSQWQVRTRSTVAAALVVTVGMSLACGATLLVLFHTLRGSTQAAAAVRANQLAEQLRNDSPADLDPGLLATDGQVGVIQIVDRRGAVMAASAGAPATPLVSRSVTPPESVSLGRVQLPGSAGDNWVTARGADSPSGPVTVLVGGAREPVETIVGTVALLLGVGGPPVVILVAWATYLLVGGALKPVERIRSRVASISTKQLDERVPVPPTGDEIARLAETMNEMLARLESGHLAQRRFVSDASHELRSPLAAISTALELAHARPEMLDLALLDDSLIPEATRMRELIEDLLLLARADEQQLGGRADDVDLDDVLGAEKSRLQGHPGLTVQASISPVRVTGDKRQLVRMVRNLADNAARHAHGVVELQCRREGDNAVITIADDGLGIAPDQRERVFDRFVRLDASRARDAGGSGLGLAIVTEIVAAHRGTVTISDRIGGGACFTVTLPADVDSYVSADPSR</sequence>
<gene>
    <name evidence="14" type="ORF">FHU31_005298</name>
</gene>
<dbReference type="PROSITE" id="PS50885">
    <property type="entry name" value="HAMP"/>
    <property type="match status" value="1"/>
</dbReference>
<keyword evidence="9" id="KW-0902">Two-component regulatory system</keyword>
<comment type="subcellular location">
    <subcellularLocation>
        <location evidence="2">Cell membrane</location>
    </subcellularLocation>
</comment>
<dbReference type="InterPro" id="IPR050428">
    <property type="entry name" value="TCS_sensor_his_kinase"/>
</dbReference>
<keyword evidence="4" id="KW-0597">Phosphoprotein</keyword>
<dbReference type="PANTHER" id="PTHR45436:SF5">
    <property type="entry name" value="SENSOR HISTIDINE KINASE TRCS"/>
    <property type="match status" value="1"/>
</dbReference>
<dbReference type="SMART" id="SM00304">
    <property type="entry name" value="HAMP"/>
    <property type="match status" value="1"/>
</dbReference>
<evidence type="ECO:0000256" key="8">
    <source>
        <dbReference type="ARBA" id="ARBA00022989"/>
    </source>
</evidence>
<evidence type="ECO:0000256" key="6">
    <source>
        <dbReference type="ARBA" id="ARBA00022692"/>
    </source>
</evidence>
<feature type="transmembrane region" description="Helical" evidence="11">
    <location>
        <begin position="164"/>
        <end position="187"/>
    </location>
</feature>
<dbReference type="PANTHER" id="PTHR45436">
    <property type="entry name" value="SENSOR HISTIDINE KINASE YKOH"/>
    <property type="match status" value="1"/>
</dbReference>
<comment type="caution">
    <text evidence="14">The sequence shown here is derived from an EMBL/GenBank/DDBJ whole genome shotgun (WGS) entry which is preliminary data.</text>
</comment>
<dbReference type="PROSITE" id="PS51257">
    <property type="entry name" value="PROKAR_LIPOPROTEIN"/>
    <property type="match status" value="1"/>
</dbReference>
<dbReference type="InterPro" id="IPR036097">
    <property type="entry name" value="HisK_dim/P_sf"/>
</dbReference>
<dbReference type="InterPro" id="IPR003594">
    <property type="entry name" value="HATPase_dom"/>
</dbReference>
<keyword evidence="6 11" id="KW-0812">Transmembrane</keyword>
<feature type="domain" description="HAMP" evidence="13">
    <location>
        <begin position="188"/>
        <end position="241"/>
    </location>
</feature>
<dbReference type="CDD" id="cd06225">
    <property type="entry name" value="HAMP"/>
    <property type="match status" value="1"/>
</dbReference>
<keyword evidence="8 11" id="KW-1133">Transmembrane helix</keyword>
<evidence type="ECO:0000256" key="7">
    <source>
        <dbReference type="ARBA" id="ARBA00022777"/>
    </source>
</evidence>
<dbReference type="Pfam" id="PF00672">
    <property type="entry name" value="HAMP"/>
    <property type="match status" value="1"/>
</dbReference>
<dbReference type="InterPro" id="IPR005467">
    <property type="entry name" value="His_kinase_dom"/>
</dbReference>
<dbReference type="SUPFAM" id="SSF55874">
    <property type="entry name" value="ATPase domain of HSP90 chaperone/DNA topoisomerase II/histidine kinase"/>
    <property type="match status" value="1"/>
</dbReference>
<dbReference type="AlphaFoldDB" id="A0A7X5ZFN4"/>
<dbReference type="PROSITE" id="PS50109">
    <property type="entry name" value="HIS_KIN"/>
    <property type="match status" value="1"/>
</dbReference>
<dbReference type="InterPro" id="IPR004358">
    <property type="entry name" value="Sig_transdc_His_kin-like_C"/>
</dbReference>
<evidence type="ECO:0000313" key="15">
    <source>
        <dbReference type="Proteomes" id="UP000547444"/>
    </source>
</evidence>
<dbReference type="SMART" id="SM00387">
    <property type="entry name" value="HATPase_c"/>
    <property type="match status" value="1"/>
</dbReference>
<feature type="domain" description="Histidine kinase" evidence="12">
    <location>
        <begin position="249"/>
        <end position="458"/>
    </location>
</feature>
<keyword evidence="7 14" id="KW-0418">Kinase</keyword>
<organism evidence="14 15">
    <name type="scientific">Mycolicibacterium fluoranthenivorans</name>
    <dbReference type="NCBI Taxonomy" id="258505"/>
    <lineage>
        <taxon>Bacteria</taxon>
        <taxon>Bacillati</taxon>
        <taxon>Actinomycetota</taxon>
        <taxon>Actinomycetes</taxon>
        <taxon>Mycobacteriales</taxon>
        <taxon>Mycobacteriaceae</taxon>
        <taxon>Mycolicibacterium</taxon>
    </lineage>
</organism>
<evidence type="ECO:0000256" key="5">
    <source>
        <dbReference type="ARBA" id="ARBA00022679"/>
    </source>
</evidence>
<evidence type="ECO:0000256" key="3">
    <source>
        <dbReference type="ARBA" id="ARBA00012438"/>
    </source>
</evidence>
<keyword evidence="15" id="KW-1185">Reference proteome</keyword>
<dbReference type="Pfam" id="PF00512">
    <property type="entry name" value="HisKA"/>
    <property type="match status" value="1"/>
</dbReference>
<dbReference type="SUPFAM" id="SSF158472">
    <property type="entry name" value="HAMP domain-like"/>
    <property type="match status" value="1"/>
</dbReference>